<dbReference type="Proteomes" id="UP001066276">
    <property type="component" value="Chromosome 9"/>
</dbReference>
<proteinExistence type="predicted"/>
<reference evidence="2" key="1">
    <citation type="journal article" date="2022" name="bioRxiv">
        <title>Sequencing and chromosome-scale assembly of the giantPleurodeles waltlgenome.</title>
        <authorList>
            <person name="Brown T."/>
            <person name="Elewa A."/>
            <person name="Iarovenko S."/>
            <person name="Subramanian E."/>
            <person name="Araus A.J."/>
            <person name="Petzold A."/>
            <person name="Susuki M."/>
            <person name="Suzuki K.-i.T."/>
            <person name="Hayashi T."/>
            <person name="Toyoda A."/>
            <person name="Oliveira C."/>
            <person name="Osipova E."/>
            <person name="Leigh N.D."/>
            <person name="Simon A."/>
            <person name="Yun M.H."/>
        </authorList>
    </citation>
    <scope>NUCLEOTIDE SEQUENCE</scope>
    <source>
        <strain evidence="2">20211129_DDA</strain>
        <tissue evidence="2">Liver</tissue>
    </source>
</reference>
<comment type="caution">
    <text evidence="2">The sequence shown here is derived from an EMBL/GenBank/DDBJ whole genome shotgun (WGS) entry which is preliminary data.</text>
</comment>
<organism evidence="2 3">
    <name type="scientific">Pleurodeles waltl</name>
    <name type="common">Iberian ribbed newt</name>
    <dbReference type="NCBI Taxonomy" id="8319"/>
    <lineage>
        <taxon>Eukaryota</taxon>
        <taxon>Metazoa</taxon>
        <taxon>Chordata</taxon>
        <taxon>Craniata</taxon>
        <taxon>Vertebrata</taxon>
        <taxon>Euteleostomi</taxon>
        <taxon>Amphibia</taxon>
        <taxon>Batrachia</taxon>
        <taxon>Caudata</taxon>
        <taxon>Salamandroidea</taxon>
        <taxon>Salamandridae</taxon>
        <taxon>Pleurodelinae</taxon>
        <taxon>Pleurodeles</taxon>
    </lineage>
</organism>
<protein>
    <submittedName>
        <fullName evidence="2">Uncharacterized protein</fullName>
    </submittedName>
</protein>
<gene>
    <name evidence="2" type="ORF">NDU88_001557</name>
</gene>
<accession>A0AAV7MKU6</accession>
<feature type="region of interest" description="Disordered" evidence="1">
    <location>
        <begin position="16"/>
        <end position="46"/>
    </location>
</feature>
<feature type="compositionally biased region" description="Polar residues" evidence="1">
    <location>
        <begin position="115"/>
        <end position="132"/>
    </location>
</feature>
<sequence length="140" mass="15490">MATIRHVRGRIGQSCTSFSSTLRPAGPEISRKDAASRPSVVPSCRLDRGRQDRVACTSVQRTPRLPLPPMSSRLFCRGGGAHRAKASPHPVRGPLSGFFPKKWVFLQSVLSLQQNSRRQQTSKRVNSLNSEKAIQHSAYL</sequence>
<dbReference type="AlphaFoldDB" id="A0AAV7MKU6"/>
<dbReference type="EMBL" id="JANPWB010000013">
    <property type="protein sequence ID" value="KAJ1104142.1"/>
    <property type="molecule type" value="Genomic_DNA"/>
</dbReference>
<keyword evidence="3" id="KW-1185">Reference proteome</keyword>
<evidence type="ECO:0000256" key="1">
    <source>
        <dbReference type="SAM" id="MobiDB-lite"/>
    </source>
</evidence>
<name>A0AAV7MKU6_PLEWA</name>
<evidence type="ECO:0000313" key="2">
    <source>
        <dbReference type="EMBL" id="KAJ1104142.1"/>
    </source>
</evidence>
<evidence type="ECO:0000313" key="3">
    <source>
        <dbReference type="Proteomes" id="UP001066276"/>
    </source>
</evidence>
<feature type="region of interest" description="Disordered" evidence="1">
    <location>
        <begin position="115"/>
        <end position="140"/>
    </location>
</feature>